<dbReference type="Gene3D" id="2.60.40.150">
    <property type="entry name" value="C2 domain"/>
    <property type="match status" value="4"/>
</dbReference>
<dbReference type="InterPro" id="IPR041091">
    <property type="entry name" value="RPGRIP1_C"/>
</dbReference>
<evidence type="ECO:0000259" key="8">
    <source>
        <dbReference type="Pfam" id="PF11618"/>
    </source>
</evidence>
<dbReference type="GO" id="GO:1905515">
    <property type="term" value="P:non-motile cilium assembly"/>
    <property type="evidence" value="ECO:0007669"/>
    <property type="project" value="TreeGrafter"/>
</dbReference>
<organism evidence="10 11">
    <name type="scientific">Albula glossodonta</name>
    <name type="common">roundjaw bonefish</name>
    <dbReference type="NCBI Taxonomy" id="121402"/>
    <lineage>
        <taxon>Eukaryota</taxon>
        <taxon>Metazoa</taxon>
        <taxon>Chordata</taxon>
        <taxon>Craniata</taxon>
        <taxon>Vertebrata</taxon>
        <taxon>Euteleostomi</taxon>
        <taxon>Actinopterygii</taxon>
        <taxon>Neopterygii</taxon>
        <taxon>Teleostei</taxon>
        <taxon>Albuliformes</taxon>
        <taxon>Albulidae</taxon>
        <taxon>Albula</taxon>
    </lineage>
</organism>
<dbReference type="Pfam" id="PF18111">
    <property type="entry name" value="RPGR1_C"/>
    <property type="match status" value="1"/>
</dbReference>
<feature type="compositionally biased region" description="Acidic residues" evidence="7">
    <location>
        <begin position="623"/>
        <end position="640"/>
    </location>
</feature>
<accession>A0A8T2MUQ2</accession>
<dbReference type="GO" id="GO:0032391">
    <property type="term" value="C:photoreceptor connecting cilium"/>
    <property type="evidence" value="ECO:0007669"/>
    <property type="project" value="TreeGrafter"/>
</dbReference>
<dbReference type="Pfam" id="PF11618">
    <property type="entry name" value="C2-C2_1"/>
    <property type="match status" value="1"/>
</dbReference>
<evidence type="ECO:0000256" key="4">
    <source>
        <dbReference type="ARBA" id="ARBA00023069"/>
    </source>
</evidence>
<dbReference type="InterPro" id="IPR021656">
    <property type="entry name" value="C2-C2_1"/>
</dbReference>
<keyword evidence="4" id="KW-0969">Cilium</keyword>
<evidence type="ECO:0000256" key="2">
    <source>
        <dbReference type="ARBA" id="ARBA00006042"/>
    </source>
</evidence>
<comment type="similarity">
    <text evidence="2">Belongs to the RPGRIP1 family.</text>
</comment>
<keyword evidence="11" id="KW-1185">Reference proteome</keyword>
<dbReference type="Proteomes" id="UP000824540">
    <property type="component" value="Unassembled WGS sequence"/>
</dbReference>
<feature type="coiled-coil region" evidence="6">
    <location>
        <begin position="11"/>
        <end position="45"/>
    </location>
</feature>
<feature type="compositionally biased region" description="Low complexity" evidence="7">
    <location>
        <begin position="648"/>
        <end position="665"/>
    </location>
</feature>
<keyword evidence="3 6" id="KW-0175">Coiled coil</keyword>
<dbReference type="EMBL" id="JAFBMS010000281">
    <property type="protein sequence ID" value="KAG9331845.1"/>
    <property type="molecule type" value="Genomic_DNA"/>
</dbReference>
<gene>
    <name evidence="10" type="ORF">JZ751_016871</name>
</gene>
<feature type="domain" description="RPGRIP1 C-terminal" evidence="9">
    <location>
        <begin position="715"/>
        <end position="759"/>
    </location>
</feature>
<evidence type="ECO:0000256" key="6">
    <source>
        <dbReference type="SAM" id="Coils"/>
    </source>
</evidence>
<protein>
    <submittedName>
        <fullName evidence="10">Uncharacterized protein</fullName>
    </submittedName>
</protein>
<evidence type="ECO:0000313" key="11">
    <source>
        <dbReference type="Proteomes" id="UP000824540"/>
    </source>
</evidence>
<evidence type="ECO:0000313" key="10">
    <source>
        <dbReference type="EMBL" id="KAG9331845.1"/>
    </source>
</evidence>
<dbReference type="SUPFAM" id="SSF49562">
    <property type="entry name" value="C2 domain (Calcium/lipid-binding domain, CaLB)"/>
    <property type="match status" value="2"/>
</dbReference>
<comment type="subcellular location">
    <subcellularLocation>
        <location evidence="1">Cell projection</location>
        <location evidence="1">Cilium</location>
    </subcellularLocation>
</comment>
<proteinExistence type="inferred from homology"/>
<dbReference type="InterPro" id="IPR031139">
    <property type="entry name" value="RPGRIP1_fam"/>
</dbReference>
<evidence type="ECO:0000256" key="7">
    <source>
        <dbReference type="SAM" id="MobiDB-lite"/>
    </source>
</evidence>
<sequence length="805" mass="90852">MERGGARGRTSESLREKHSCLEQEVLQYREEVTSLQEQLDSVTKEFDMSVEDLSETLLQIKAFRLQREGEEKLHSLGADGKVEDCSRELMSLQASHAETVLELQKSRDMLLLQHRLNADLQTVMERSETEREESRRRIAMKDNLLEKRAQRIITLQVQLKELAYSPKNYKRTIPPQYAWAGGDGEAAEHAEEDAMFLQLRGGESLLEVHLRGAVFTPGGLRTMGRGQEVVTFCTYVLLDFETHSTPLVSGPQPNYGFTSRYPLSSLDLGEVKGHGGRVRVEVHQALGLEGEVMGVLEYWVRLYPPVELMDTLMDRQPGRLTDRCKPYPVPPLHALTREETVTERCVGLSARWAGLLPDAYLLYRLYDLPPHTSPTIPCSADPVFADMVSYPLAVSTDLLEYLRCGSLWVYAFDDSDRQNPASYMAKTPIPLQALAQGQPIRGDYVLRDTVGCPRGTVRVSLRWKYPFQPPEALLSRRGATNVEREKDRTKTPERPVAKPRSKAVVPKPVTPTMHRETQTQGPPIRVRGRQRATPLKSAKLLKTKPHPSPDQATPLLTPEPAQDMPFQSPARKRATPLRSPEQHQATPVWSPVRERKTPRPPSAPPLRSPHLQPKTQEVRSPEEEVEDLVLEGVEDEQEDDRSERAPLDSEVSITESSESAASSGSDVIIIPRPPRALKKGNKLTVEILSLSFDPTSHVALDQSVQRVYVEYRLLGEVLMTGNDVTERQIDIVAVGEDAVVGKLRVSLEAAQTLRGIYWEQRSLRETQEAPEEEKEEGKQEEEEEGEEDLERAKKEETQDEDDDFF</sequence>
<reference evidence="10" key="1">
    <citation type="thesis" date="2021" institute="BYU ScholarsArchive" country="Provo, UT, USA">
        <title>Applications of and Algorithms for Genome Assembly and Genomic Analyses with an Emphasis on Marine Teleosts.</title>
        <authorList>
            <person name="Pickett B.D."/>
        </authorList>
    </citation>
    <scope>NUCLEOTIDE SEQUENCE</scope>
    <source>
        <strain evidence="10">HI-2016</strain>
    </source>
</reference>
<feature type="region of interest" description="Disordered" evidence="7">
    <location>
        <begin position="761"/>
        <end position="805"/>
    </location>
</feature>
<evidence type="ECO:0000256" key="3">
    <source>
        <dbReference type="ARBA" id="ARBA00023054"/>
    </source>
</evidence>
<feature type="compositionally biased region" description="Basic and acidic residues" evidence="7">
    <location>
        <begin position="482"/>
        <end position="496"/>
    </location>
</feature>
<evidence type="ECO:0000259" key="9">
    <source>
        <dbReference type="Pfam" id="PF18111"/>
    </source>
</evidence>
<dbReference type="AlphaFoldDB" id="A0A8T2MUQ2"/>
<evidence type="ECO:0000256" key="5">
    <source>
        <dbReference type="ARBA" id="ARBA00023273"/>
    </source>
</evidence>
<dbReference type="PANTHER" id="PTHR14240:SF1">
    <property type="entry name" value="PROTEIN FANTOM-RELATED"/>
    <property type="match status" value="1"/>
</dbReference>
<dbReference type="GO" id="GO:0005856">
    <property type="term" value="C:cytoskeleton"/>
    <property type="evidence" value="ECO:0007669"/>
    <property type="project" value="UniProtKB-ARBA"/>
</dbReference>
<feature type="compositionally biased region" description="Acidic residues" evidence="7">
    <location>
        <begin position="768"/>
        <end position="789"/>
    </location>
</feature>
<feature type="domain" description="RPGR-interacting protein 1 first C2" evidence="8">
    <location>
        <begin position="198"/>
        <end position="295"/>
    </location>
</feature>
<keyword evidence="5" id="KW-0966">Cell projection</keyword>
<comment type="caution">
    <text evidence="10">The sequence shown here is derived from an EMBL/GenBank/DDBJ whole genome shotgun (WGS) entry which is preliminary data.</text>
</comment>
<dbReference type="GO" id="GO:0046548">
    <property type="term" value="P:retinal rod cell development"/>
    <property type="evidence" value="ECO:0007669"/>
    <property type="project" value="TreeGrafter"/>
</dbReference>
<evidence type="ECO:0000256" key="1">
    <source>
        <dbReference type="ARBA" id="ARBA00004138"/>
    </source>
</evidence>
<dbReference type="InterPro" id="IPR035892">
    <property type="entry name" value="C2_domain_sf"/>
</dbReference>
<name>A0A8T2MUQ2_9TELE</name>
<feature type="region of interest" description="Disordered" evidence="7">
    <location>
        <begin position="474"/>
        <end position="665"/>
    </location>
</feature>
<dbReference type="OrthoDB" id="2133912at2759"/>
<dbReference type="PANTHER" id="PTHR14240">
    <property type="entry name" value="RETINITIS PIGMENTOSA GTPASE REGULATOR-INTERACTING PROTEIN"/>
    <property type="match status" value="1"/>
</dbReference>